<evidence type="ECO:0000313" key="1">
    <source>
        <dbReference type="EMBL" id="CAB4132057.1"/>
    </source>
</evidence>
<dbReference type="EMBL" id="LR796258">
    <property type="protein sequence ID" value="CAB4132057.1"/>
    <property type="molecule type" value="Genomic_DNA"/>
</dbReference>
<proteinExistence type="predicted"/>
<organism evidence="1">
    <name type="scientific">uncultured Caudovirales phage</name>
    <dbReference type="NCBI Taxonomy" id="2100421"/>
    <lineage>
        <taxon>Viruses</taxon>
        <taxon>Duplodnaviria</taxon>
        <taxon>Heunggongvirae</taxon>
        <taxon>Uroviricota</taxon>
        <taxon>Caudoviricetes</taxon>
        <taxon>Peduoviridae</taxon>
        <taxon>Maltschvirus</taxon>
        <taxon>Maltschvirus maltsch</taxon>
    </lineage>
</organism>
<gene>
    <name evidence="1" type="ORF">UFOVP134_14</name>
</gene>
<protein>
    <submittedName>
        <fullName evidence="1">Uncharacterized protein</fullName>
    </submittedName>
</protein>
<accession>A0A6J5LG35</accession>
<sequence length="107" mass="12711">MKQLQCQKMVDSLILENMRNPRMAADVIHMSEMDVREELGYAAAKEAVITQHRRVDLPGCPLVIRGRLDVREEKDVFLRSVWSSRAQRPWWRRWTISFAFWLLRKVG</sequence>
<reference evidence="1" key="1">
    <citation type="submission" date="2020-04" db="EMBL/GenBank/DDBJ databases">
        <authorList>
            <person name="Chiriac C."/>
            <person name="Salcher M."/>
            <person name="Ghai R."/>
            <person name="Kavagutti S V."/>
        </authorList>
    </citation>
    <scope>NUCLEOTIDE SEQUENCE</scope>
</reference>
<name>A0A6J5LG35_9CAUD</name>